<reference evidence="2 3" key="1">
    <citation type="submission" date="2014-02" db="EMBL/GenBank/DDBJ databases">
        <title>The genome sequence of Colletotrichum salicis CBS 607.94.</title>
        <authorList>
            <person name="Baroncelli R."/>
            <person name="Thon M.R."/>
        </authorList>
    </citation>
    <scope>NUCLEOTIDE SEQUENCE [LARGE SCALE GENOMIC DNA]</scope>
    <source>
        <strain evidence="2 3">CBS 607.94</strain>
    </source>
</reference>
<dbReference type="Proteomes" id="UP000070121">
    <property type="component" value="Unassembled WGS sequence"/>
</dbReference>
<feature type="region of interest" description="Disordered" evidence="1">
    <location>
        <begin position="93"/>
        <end position="113"/>
    </location>
</feature>
<evidence type="ECO:0000313" key="2">
    <source>
        <dbReference type="EMBL" id="KXH60213.1"/>
    </source>
</evidence>
<keyword evidence="3" id="KW-1185">Reference proteome</keyword>
<dbReference type="OrthoDB" id="10423523at2759"/>
<sequence>MSLAASQTPRMTMFGPPLPHGIREFNRRQIHEPGCPNCSEKDYCDCPWRVDDASDPQNQITDHFPYCNNAADCGLCFCPSRTRPLTPPLVHPDRPGYSSPSVSPIEVVTPSPPRGPAWQRRLGVLIVEDDFEADDIRQQIWLQQAADELERLLQETRSL</sequence>
<dbReference type="EMBL" id="JFFI01001415">
    <property type="protein sequence ID" value="KXH60213.1"/>
    <property type="molecule type" value="Genomic_DNA"/>
</dbReference>
<comment type="caution">
    <text evidence="2">The sequence shown here is derived from an EMBL/GenBank/DDBJ whole genome shotgun (WGS) entry which is preliminary data.</text>
</comment>
<name>A0A135UII8_9PEZI</name>
<organism evidence="2 3">
    <name type="scientific">Colletotrichum salicis</name>
    <dbReference type="NCBI Taxonomy" id="1209931"/>
    <lineage>
        <taxon>Eukaryota</taxon>
        <taxon>Fungi</taxon>
        <taxon>Dikarya</taxon>
        <taxon>Ascomycota</taxon>
        <taxon>Pezizomycotina</taxon>
        <taxon>Sordariomycetes</taxon>
        <taxon>Hypocreomycetidae</taxon>
        <taxon>Glomerellales</taxon>
        <taxon>Glomerellaceae</taxon>
        <taxon>Colletotrichum</taxon>
        <taxon>Colletotrichum acutatum species complex</taxon>
    </lineage>
</organism>
<evidence type="ECO:0000313" key="3">
    <source>
        <dbReference type="Proteomes" id="UP000070121"/>
    </source>
</evidence>
<protein>
    <submittedName>
        <fullName evidence="2">Uncharacterized protein</fullName>
    </submittedName>
</protein>
<dbReference type="AlphaFoldDB" id="A0A135UII8"/>
<proteinExistence type="predicted"/>
<accession>A0A135UII8</accession>
<gene>
    <name evidence="2" type="ORF">CSAL01_07718</name>
</gene>
<evidence type="ECO:0000256" key="1">
    <source>
        <dbReference type="SAM" id="MobiDB-lite"/>
    </source>
</evidence>